<proteinExistence type="predicted"/>
<sequence>MRSITISYKYSGPEEKWRGVIDAFIAAINADEAVAGRFIYQVAVADDGQTRIHWGQWDSTETLKTMQSRAYFKVFAGSLRELAGGPPDAVAAAVATKTVGW</sequence>
<accession>A0A844QMS9</accession>
<evidence type="ECO:0008006" key="3">
    <source>
        <dbReference type="Google" id="ProtNLM"/>
    </source>
</evidence>
<dbReference type="SUPFAM" id="SSF54909">
    <property type="entry name" value="Dimeric alpha+beta barrel"/>
    <property type="match status" value="1"/>
</dbReference>
<organism evidence="1 2">
    <name type="scientific">Nitratireductor arenosus</name>
    <dbReference type="NCBI Taxonomy" id="2682096"/>
    <lineage>
        <taxon>Bacteria</taxon>
        <taxon>Pseudomonadati</taxon>
        <taxon>Pseudomonadota</taxon>
        <taxon>Alphaproteobacteria</taxon>
        <taxon>Hyphomicrobiales</taxon>
        <taxon>Phyllobacteriaceae</taxon>
        <taxon>Nitratireductor</taxon>
    </lineage>
</organism>
<dbReference type="RefSeq" id="WP_156714231.1">
    <property type="nucleotide sequence ID" value="NZ_WPHG01000004.1"/>
</dbReference>
<gene>
    <name evidence="1" type="ORF">GN330_18715</name>
</gene>
<protein>
    <recommendedName>
        <fullName evidence="3">Antibiotic biosynthesis monooxygenase</fullName>
    </recommendedName>
</protein>
<keyword evidence="2" id="KW-1185">Reference proteome</keyword>
<reference evidence="1 2" key="1">
    <citation type="submission" date="2019-12" db="EMBL/GenBank/DDBJ databases">
        <title>Nitratireductor arenosus sp. nov., Isolated from sea sand, Jeju island, South Korea.</title>
        <authorList>
            <person name="Kim W."/>
        </authorList>
    </citation>
    <scope>NUCLEOTIDE SEQUENCE [LARGE SCALE GENOMIC DNA]</scope>
    <source>
        <strain evidence="1 2">CAU 1489</strain>
    </source>
</reference>
<name>A0A844QMS9_9HYPH</name>
<evidence type="ECO:0000313" key="2">
    <source>
        <dbReference type="Proteomes" id="UP000463224"/>
    </source>
</evidence>
<dbReference type="InterPro" id="IPR011008">
    <property type="entry name" value="Dimeric_a/b-barrel"/>
</dbReference>
<evidence type="ECO:0000313" key="1">
    <source>
        <dbReference type="EMBL" id="MVA99283.1"/>
    </source>
</evidence>
<dbReference type="AlphaFoldDB" id="A0A844QMS9"/>
<dbReference type="EMBL" id="WPHG01000004">
    <property type="protein sequence ID" value="MVA99283.1"/>
    <property type="molecule type" value="Genomic_DNA"/>
</dbReference>
<dbReference type="Proteomes" id="UP000463224">
    <property type="component" value="Unassembled WGS sequence"/>
</dbReference>
<comment type="caution">
    <text evidence="1">The sequence shown here is derived from an EMBL/GenBank/DDBJ whole genome shotgun (WGS) entry which is preliminary data.</text>
</comment>